<keyword evidence="2" id="KW-1185">Reference proteome</keyword>
<dbReference type="EMBL" id="RIAR02000001">
    <property type="protein sequence ID" value="NSL86969.1"/>
    <property type="molecule type" value="Genomic_DNA"/>
</dbReference>
<evidence type="ECO:0000313" key="2">
    <source>
        <dbReference type="Proteomes" id="UP000281028"/>
    </source>
</evidence>
<accession>A0A3S1B2L8</accession>
<comment type="caution">
    <text evidence="1">The sequence shown here is derived from an EMBL/GenBank/DDBJ whole genome shotgun (WGS) entry which is preliminary data.</text>
</comment>
<reference evidence="1" key="1">
    <citation type="submission" date="2020-05" db="EMBL/GenBank/DDBJ databases">
        <title>Chitinophaga laudate sp. nov., isolated from a tropical peat swamp.</title>
        <authorList>
            <person name="Goh C.B.S."/>
            <person name="Lee M.S."/>
            <person name="Parimannan S."/>
            <person name="Pasbakhsh P."/>
            <person name="Yule C.M."/>
            <person name="Rajandas H."/>
            <person name="Loke S."/>
            <person name="Croft L."/>
            <person name="Tan J.B.L."/>
        </authorList>
    </citation>
    <scope>NUCLEOTIDE SEQUENCE</scope>
    <source>
        <strain evidence="1">Mgbs1</strain>
    </source>
</reference>
<dbReference type="AlphaFoldDB" id="A0A3S1B2L8"/>
<dbReference type="OrthoDB" id="651989at2"/>
<name>A0A3S1B2L8_9BACT</name>
<proteinExistence type="predicted"/>
<dbReference type="Proteomes" id="UP000281028">
    <property type="component" value="Unassembled WGS sequence"/>
</dbReference>
<sequence length="215" mass="24798">MNTFALGLADIASYAAIPSLIFLVAQYRWRHRAYYPLLMMILADLLLTGSLSAWLSHRRINNLFLTHYWTITELPLWGFFFLTLFRDHSRRQRLVITGMITGVAFAIINMIFIQPPAAFNSNARTVAALIEIFFCLLYFLKYPDTEDTGGFWIVAALLVYNASNMLLFMLSNYLLQLPDKRNFMIAWSVNNILLIVLCLTIIPDYYIRKPTNHGG</sequence>
<organism evidence="1 2">
    <name type="scientific">Chitinophaga solisilvae</name>
    <dbReference type="NCBI Taxonomy" id="1233460"/>
    <lineage>
        <taxon>Bacteria</taxon>
        <taxon>Pseudomonadati</taxon>
        <taxon>Bacteroidota</taxon>
        <taxon>Chitinophagia</taxon>
        <taxon>Chitinophagales</taxon>
        <taxon>Chitinophagaceae</taxon>
        <taxon>Chitinophaga</taxon>
    </lineage>
</organism>
<gene>
    <name evidence="1" type="ORF">ECE50_009020</name>
</gene>
<evidence type="ECO:0000313" key="1">
    <source>
        <dbReference type="EMBL" id="NSL86969.1"/>
    </source>
</evidence>
<protein>
    <submittedName>
        <fullName evidence="1">Uncharacterized protein</fullName>
    </submittedName>
</protein>